<evidence type="ECO:0000259" key="3">
    <source>
        <dbReference type="Pfam" id="PF00149"/>
    </source>
</evidence>
<evidence type="ECO:0000256" key="2">
    <source>
        <dbReference type="SAM" id="Phobius"/>
    </source>
</evidence>
<dbReference type="GO" id="GO:0000298">
    <property type="term" value="F:endopolyphosphatase activity"/>
    <property type="evidence" value="ECO:0007669"/>
    <property type="project" value="TreeGrafter"/>
</dbReference>
<dbReference type="AlphaFoldDB" id="A0AAN8E9D4"/>
<dbReference type="EMBL" id="JAKLMC020000033">
    <property type="protein sequence ID" value="KAK5949664.1"/>
    <property type="molecule type" value="Genomic_DNA"/>
</dbReference>
<sequence length="420" mass="47068">MDDTKVRGGYMSASTQPEPWRSGRRRPLIEQCTKEWQNSTRIHDTSSLDSSSDWLDILADNAKKLWTMTKAPKFQRLAVVLGIATVLAVLCWRNSLSGYLAEYRAAWNLLNGAGKSNQGQYGQNKRVHFPGMTHVSTLDSKHLPRTSKANPEGASKQKRLIFVGDIHGCLDELQDLLEKVNYRQGQDHIIALGDMINKGPKSSEVVDLLMKNGASAVRGNNEDRILLVANELASTSLTAQVDKQEETDRVEETKAAKKNREEREVARSFSQKQLDWLNARPVILRIGDLGPLGEVVAVHGGLVPGIKLENQDPVSVMNMRIVDLATHMPSEKHASEGSVPWPEFWNKYQRLRRMIAWTKKPAAKHMTVVYGHDAKRGLQIHTYTKGLDSGCVYGRKLTAWVVSDLAKEEIVQVKCREARS</sequence>
<evidence type="ECO:0000313" key="5">
    <source>
        <dbReference type="Proteomes" id="UP001316803"/>
    </source>
</evidence>
<keyword evidence="2" id="KW-0812">Transmembrane</keyword>
<organism evidence="4 5">
    <name type="scientific">Knufia fluminis</name>
    <dbReference type="NCBI Taxonomy" id="191047"/>
    <lineage>
        <taxon>Eukaryota</taxon>
        <taxon>Fungi</taxon>
        <taxon>Dikarya</taxon>
        <taxon>Ascomycota</taxon>
        <taxon>Pezizomycotina</taxon>
        <taxon>Eurotiomycetes</taxon>
        <taxon>Chaetothyriomycetidae</taxon>
        <taxon>Chaetothyriales</taxon>
        <taxon>Trichomeriaceae</taxon>
        <taxon>Knufia</taxon>
    </lineage>
</organism>
<dbReference type="InterPro" id="IPR029052">
    <property type="entry name" value="Metallo-depent_PP-like"/>
</dbReference>
<comment type="caution">
    <text evidence="4">The sequence shown here is derived from an EMBL/GenBank/DDBJ whole genome shotgun (WGS) entry which is preliminary data.</text>
</comment>
<protein>
    <recommendedName>
        <fullName evidence="3">Calcineurin-like phosphoesterase domain-containing protein</fullName>
    </recommendedName>
</protein>
<dbReference type="GO" id="GO:0016791">
    <property type="term" value="F:phosphatase activity"/>
    <property type="evidence" value="ECO:0007669"/>
    <property type="project" value="TreeGrafter"/>
</dbReference>
<keyword evidence="5" id="KW-1185">Reference proteome</keyword>
<dbReference type="PANTHER" id="PTHR42850:SF4">
    <property type="entry name" value="ZINC-DEPENDENT ENDOPOLYPHOSPHATASE"/>
    <property type="match status" value="1"/>
</dbReference>
<reference evidence="4 5" key="1">
    <citation type="submission" date="2022-12" db="EMBL/GenBank/DDBJ databases">
        <title>Genomic features and morphological characterization of a novel Knufia sp. strain isolated from spacecraft assembly facility.</title>
        <authorList>
            <person name="Teixeira M."/>
            <person name="Chander A.M."/>
            <person name="Stajich J.E."/>
            <person name="Venkateswaran K."/>
        </authorList>
    </citation>
    <scope>NUCLEOTIDE SEQUENCE [LARGE SCALE GENOMIC DNA]</scope>
    <source>
        <strain evidence="4 5">FJI-L2-BK-P2</strain>
    </source>
</reference>
<feature type="transmembrane region" description="Helical" evidence="2">
    <location>
        <begin position="74"/>
        <end position="92"/>
    </location>
</feature>
<feature type="region of interest" description="Disordered" evidence="1">
    <location>
        <begin position="243"/>
        <end position="264"/>
    </location>
</feature>
<dbReference type="InterPro" id="IPR004843">
    <property type="entry name" value="Calcineurin-like_PHP"/>
</dbReference>
<dbReference type="Proteomes" id="UP001316803">
    <property type="component" value="Unassembled WGS sequence"/>
</dbReference>
<dbReference type="SUPFAM" id="SSF56300">
    <property type="entry name" value="Metallo-dependent phosphatases"/>
    <property type="match status" value="1"/>
</dbReference>
<evidence type="ECO:0000256" key="1">
    <source>
        <dbReference type="SAM" id="MobiDB-lite"/>
    </source>
</evidence>
<dbReference type="InterPro" id="IPR050126">
    <property type="entry name" value="Ap4A_hydrolase"/>
</dbReference>
<dbReference type="CDD" id="cd00144">
    <property type="entry name" value="MPP_PPP_family"/>
    <property type="match status" value="1"/>
</dbReference>
<accession>A0AAN8E9D4</accession>
<evidence type="ECO:0000313" key="4">
    <source>
        <dbReference type="EMBL" id="KAK5949664.1"/>
    </source>
</evidence>
<proteinExistence type="predicted"/>
<gene>
    <name evidence="4" type="ORF">OHC33_009261</name>
</gene>
<name>A0AAN8E9D4_9EURO</name>
<dbReference type="GO" id="GO:0005737">
    <property type="term" value="C:cytoplasm"/>
    <property type="evidence" value="ECO:0007669"/>
    <property type="project" value="TreeGrafter"/>
</dbReference>
<dbReference type="GO" id="GO:0006798">
    <property type="term" value="P:polyphosphate catabolic process"/>
    <property type="evidence" value="ECO:0007669"/>
    <property type="project" value="TreeGrafter"/>
</dbReference>
<dbReference type="Gene3D" id="3.60.21.10">
    <property type="match status" value="1"/>
</dbReference>
<feature type="domain" description="Calcineurin-like phosphoesterase" evidence="3">
    <location>
        <begin position="159"/>
        <end position="360"/>
    </location>
</feature>
<dbReference type="PANTHER" id="PTHR42850">
    <property type="entry name" value="METALLOPHOSPHOESTERASE"/>
    <property type="match status" value="1"/>
</dbReference>
<keyword evidence="2" id="KW-1133">Transmembrane helix</keyword>
<keyword evidence="2" id="KW-0472">Membrane</keyword>
<feature type="region of interest" description="Disordered" evidence="1">
    <location>
        <begin position="1"/>
        <end position="22"/>
    </location>
</feature>
<dbReference type="Pfam" id="PF00149">
    <property type="entry name" value="Metallophos"/>
    <property type="match status" value="1"/>
</dbReference>